<comment type="similarity">
    <text evidence="1">Belongs to the cytochrome P450 family.</text>
</comment>
<dbReference type="InterPro" id="IPR036396">
    <property type="entry name" value="Cyt_P450_sf"/>
</dbReference>
<dbReference type="InterPro" id="IPR002401">
    <property type="entry name" value="Cyt_P450_E_grp-I"/>
</dbReference>
<keyword evidence="6" id="KW-0503">Monooxygenase</keyword>
<evidence type="ECO:0000256" key="7">
    <source>
        <dbReference type="SAM" id="Coils"/>
    </source>
</evidence>
<proteinExistence type="inferred from homology"/>
<organism evidence="8 9">
    <name type="scientific">Halalkalicoccus paucihalophilus</name>
    <dbReference type="NCBI Taxonomy" id="1008153"/>
    <lineage>
        <taxon>Archaea</taxon>
        <taxon>Methanobacteriati</taxon>
        <taxon>Methanobacteriota</taxon>
        <taxon>Stenosarchaea group</taxon>
        <taxon>Halobacteria</taxon>
        <taxon>Halobacteriales</taxon>
        <taxon>Halococcaceae</taxon>
        <taxon>Halalkalicoccus</taxon>
    </lineage>
</organism>
<evidence type="ECO:0000256" key="2">
    <source>
        <dbReference type="ARBA" id="ARBA00022617"/>
    </source>
</evidence>
<keyword evidence="2" id="KW-0349">Heme</keyword>
<dbReference type="OrthoDB" id="9881at2157"/>
<dbReference type="InterPro" id="IPR050196">
    <property type="entry name" value="Cytochrome_P450_Monoox"/>
</dbReference>
<dbReference type="EMBL" id="LTAZ01000017">
    <property type="protein sequence ID" value="KYH23983.1"/>
    <property type="molecule type" value="Genomic_DNA"/>
</dbReference>
<keyword evidence="9" id="KW-1185">Reference proteome</keyword>
<dbReference type="GO" id="GO:0004497">
    <property type="term" value="F:monooxygenase activity"/>
    <property type="evidence" value="ECO:0007669"/>
    <property type="project" value="UniProtKB-KW"/>
</dbReference>
<dbReference type="InterPro" id="IPR001128">
    <property type="entry name" value="Cyt_P450"/>
</dbReference>
<accession>A0A151A8P6</accession>
<evidence type="ECO:0000256" key="1">
    <source>
        <dbReference type="ARBA" id="ARBA00010617"/>
    </source>
</evidence>
<sequence>MGSDQPPGLSAPLGIRNLLEVYRDPFDIFPDWNDKYGDFVKIETSKGPHYLLFHPSYFDQVLVEDFERYGKGTIQEEIFEPITGSNSLLLSSGDQWHERREMMQPAFQREQVATYVDTMASYTEDHIQSWTAKQTVAIDKEMTQLSLAILGQTLFGEDIRNRDGPIREAGEAIADKTDGSSINFYLPDWLPTPTNRQFDSAIEAFDRELEQLIREREEALQESSASTVGDDLLTKFVQIRQREGGEVMDIATIRDNLKGLVLGGRDTAALALTYTLYLLAQHPAVADQVYRECQEVLGDEQPDIEALADLEYTDAVINESLRLYPPVYGLFREPREPTEIEGYNISTNATVVLPVFAVQRDERWYEDPDTFDPERWRGTSDIKAENPNFAYCPFGGGPNVCIGETFAKAELKTALAAILREWELRPVTEEFERAIAITAQPREELLVEVTER</sequence>
<keyword evidence="4 8" id="KW-0560">Oxidoreductase</keyword>
<evidence type="ECO:0000313" key="9">
    <source>
        <dbReference type="Proteomes" id="UP000075321"/>
    </source>
</evidence>
<dbReference type="GO" id="GO:0005506">
    <property type="term" value="F:iron ion binding"/>
    <property type="evidence" value="ECO:0007669"/>
    <property type="project" value="InterPro"/>
</dbReference>
<protein>
    <submittedName>
        <fullName evidence="8">Cytochrome P450 119</fullName>
        <ecNumber evidence="8">1.14.-.-</ecNumber>
    </submittedName>
</protein>
<gene>
    <name evidence="8" type="ORF">HAPAU_40620</name>
</gene>
<dbReference type="PRINTS" id="PR00385">
    <property type="entry name" value="P450"/>
</dbReference>
<dbReference type="PATRIC" id="fig|1008153.3.peg.4354"/>
<feature type="coiled-coil region" evidence="7">
    <location>
        <begin position="195"/>
        <end position="222"/>
    </location>
</feature>
<keyword evidence="5" id="KW-0408">Iron</keyword>
<dbReference type="AlphaFoldDB" id="A0A151A8P6"/>
<comment type="caution">
    <text evidence="8">The sequence shown here is derived from an EMBL/GenBank/DDBJ whole genome shotgun (WGS) entry which is preliminary data.</text>
</comment>
<keyword evidence="7" id="KW-0175">Coiled coil</keyword>
<evidence type="ECO:0000256" key="6">
    <source>
        <dbReference type="ARBA" id="ARBA00023033"/>
    </source>
</evidence>
<evidence type="ECO:0000256" key="4">
    <source>
        <dbReference type="ARBA" id="ARBA00023002"/>
    </source>
</evidence>
<dbReference type="PANTHER" id="PTHR24291">
    <property type="entry name" value="CYTOCHROME P450 FAMILY 4"/>
    <property type="match status" value="1"/>
</dbReference>
<dbReference type="RefSeq" id="WP_066385718.1">
    <property type="nucleotide sequence ID" value="NZ_LTAZ01000017.1"/>
</dbReference>
<dbReference type="EC" id="1.14.-.-" evidence="8"/>
<evidence type="ECO:0000256" key="3">
    <source>
        <dbReference type="ARBA" id="ARBA00022723"/>
    </source>
</evidence>
<evidence type="ECO:0000256" key="5">
    <source>
        <dbReference type="ARBA" id="ARBA00023004"/>
    </source>
</evidence>
<reference evidence="8 9" key="1">
    <citation type="submission" date="2016-02" db="EMBL/GenBank/DDBJ databases">
        <title>Genome sequence of Halalkalicoccus paucihalophilus DSM 24557.</title>
        <authorList>
            <person name="Poehlein A."/>
            <person name="Daniel R."/>
        </authorList>
    </citation>
    <scope>NUCLEOTIDE SEQUENCE [LARGE SCALE GENOMIC DNA]</scope>
    <source>
        <strain evidence="8 9">DSM 24557</strain>
    </source>
</reference>
<evidence type="ECO:0000313" key="8">
    <source>
        <dbReference type="EMBL" id="KYH23983.1"/>
    </source>
</evidence>
<dbReference type="PANTHER" id="PTHR24291:SF50">
    <property type="entry name" value="BIFUNCTIONAL ALBAFLAVENONE MONOOXYGENASE_TERPENE SYNTHASE"/>
    <property type="match status" value="1"/>
</dbReference>
<dbReference type="PRINTS" id="PR00463">
    <property type="entry name" value="EP450I"/>
</dbReference>
<dbReference type="Gene3D" id="1.10.630.10">
    <property type="entry name" value="Cytochrome P450"/>
    <property type="match status" value="1"/>
</dbReference>
<name>A0A151A8P6_9EURY</name>
<dbReference type="Proteomes" id="UP000075321">
    <property type="component" value="Unassembled WGS sequence"/>
</dbReference>
<dbReference type="GO" id="GO:0020037">
    <property type="term" value="F:heme binding"/>
    <property type="evidence" value="ECO:0007669"/>
    <property type="project" value="InterPro"/>
</dbReference>
<dbReference type="Pfam" id="PF00067">
    <property type="entry name" value="p450"/>
    <property type="match status" value="1"/>
</dbReference>
<dbReference type="SUPFAM" id="SSF48264">
    <property type="entry name" value="Cytochrome P450"/>
    <property type="match status" value="1"/>
</dbReference>
<keyword evidence="3" id="KW-0479">Metal-binding</keyword>
<dbReference type="GO" id="GO:0016705">
    <property type="term" value="F:oxidoreductase activity, acting on paired donors, with incorporation or reduction of molecular oxygen"/>
    <property type="evidence" value="ECO:0007669"/>
    <property type="project" value="InterPro"/>
</dbReference>